<dbReference type="Proteomes" id="UP001234178">
    <property type="component" value="Unassembled WGS sequence"/>
</dbReference>
<keyword evidence="19" id="KW-1185">Reference proteome</keyword>
<dbReference type="PROSITE" id="PS50001">
    <property type="entry name" value="SH2"/>
    <property type="match status" value="1"/>
</dbReference>
<keyword evidence="6 12" id="KW-0067">ATP-binding</keyword>
<keyword evidence="8" id="KW-0829">Tyrosine-protein kinase</keyword>
<dbReference type="InterPro" id="IPR050198">
    <property type="entry name" value="Non-receptor_tyrosine_kinases"/>
</dbReference>
<dbReference type="CDD" id="cd10361">
    <property type="entry name" value="SH2_Fps_family"/>
    <property type="match status" value="1"/>
</dbReference>
<evidence type="ECO:0000256" key="6">
    <source>
        <dbReference type="ARBA" id="ARBA00022840"/>
    </source>
</evidence>
<evidence type="ECO:0000256" key="4">
    <source>
        <dbReference type="ARBA" id="ARBA00022741"/>
    </source>
</evidence>
<evidence type="ECO:0000256" key="5">
    <source>
        <dbReference type="ARBA" id="ARBA00022777"/>
    </source>
</evidence>
<evidence type="ECO:0000259" key="15">
    <source>
        <dbReference type="PROSITE" id="PS50001"/>
    </source>
</evidence>
<evidence type="ECO:0000256" key="10">
    <source>
        <dbReference type="PROSITE-ProRule" id="PRU00191"/>
    </source>
</evidence>
<evidence type="ECO:0000256" key="2">
    <source>
        <dbReference type="ARBA" id="ARBA00022553"/>
    </source>
</evidence>
<dbReference type="InterPro" id="IPR017441">
    <property type="entry name" value="Protein_kinase_ATP_BS"/>
</dbReference>
<dbReference type="InterPro" id="IPR016250">
    <property type="entry name" value="Tyr-prot_kinase_Fes/Fps"/>
</dbReference>
<evidence type="ECO:0000256" key="13">
    <source>
        <dbReference type="SAM" id="Coils"/>
    </source>
</evidence>
<evidence type="ECO:0000313" key="19">
    <source>
        <dbReference type="Proteomes" id="UP001234178"/>
    </source>
</evidence>
<evidence type="ECO:0000256" key="3">
    <source>
        <dbReference type="ARBA" id="ARBA00022679"/>
    </source>
</evidence>
<feature type="region of interest" description="Disordered" evidence="14">
    <location>
        <begin position="482"/>
        <end position="509"/>
    </location>
</feature>
<evidence type="ECO:0000256" key="1">
    <source>
        <dbReference type="ARBA" id="ARBA00011903"/>
    </source>
</evidence>
<keyword evidence="2" id="KW-0597">Phosphoprotein</keyword>
<dbReference type="PROSITE" id="PS00107">
    <property type="entry name" value="PROTEIN_KINASE_ATP"/>
    <property type="match status" value="1"/>
</dbReference>
<keyword evidence="3" id="KW-0808">Transferase</keyword>
<dbReference type="SUPFAM" id="SSF55550">
    <property type="entry name" value="SH2 domain"/>
    <property type="match status" value="1"/>
</dbReference>
<accession>A0ABR0A2Q8</accession>
<dbReference type="PANTHER" id="PTHR24418">
    <property type="entry name" value="TYROSINE-PROTEIN KINASE"/>
    <property type="match status" value="1"/>
</dbReference>
<evidence type="ECO:0000259" key="16">
    <source>
        <dbReference type="PROSITE" id="PS50011"/>
    </source>
</evidence>
<evidence type="ECO:0000256" key="12">
    <source>
        <dbReference type="PROSITE-ProRule" id="PRU10141"/>
    </source>
</evidence>
<dbReference type="PROSITE" id="PS00109">
    <property type="entry name" value="PROTEIN_KINASE_TYR"/>
    <property type="match status" value="1"/>
</dbReference>
<dbReference type="Gene3D" id="1.10.510.10">
    <property type="entry name" value="Transferase(Phosphotransferase) domain 1"/>
    <property type="match status" value="1"/>
</dbReference>
<keyword evidence="7 11" id="KW-0175">Coiled coil</keyword>
<feature type="coiled-coil region" evidence="13">
    <location>
        <begin position="123"/>
        <end position="150"/>
    </location>
</feature>
<comment type="catalytic activity">
    <reaction evidence="9">
        <text>L-tyrosyl-[protein] + ATP = O-phospho-L-tyrosyl-[protein] + ADP + H(+)</text>
        <dbReference type="Rhea" id="RHEA:10596"/>
        <dbReference type="Rhea" id="RHEA-COMP:10136"/>
        <dbReference type="Rhea" id="RHEA-COMP:20101"/>
        <dbReference type="ChEBI" id="CHEBI:15378"/>
        <dbReference type="ChEBI" id="CHEBI:30616"/>
        <dbReference type="ChEBI" id="CHEBI:46858"/>
        <dbReference type="ChEBI" id="CHEBI:61978"/>
        <dbReference type="ChEBI" id="CHEBI:456216"/>
        <dbReference type="EC" id="2.7.10.2"/>
    </reaction>
</comment>
<dbReference type="InterPro" id="IPR027267">
    <property type="entry name" value="AH/BAR_dom_sf"/>
</dbReference>
<protein>
    <recommendedName>
        <fullName evidence="1">non-specific protein-tyrosine kinase</fullName>
        <ecNumber evidence="1">2.7.10.2</ecNumber>
    </recommendedName>
</protein>
<feature type="domain" description="SH2" evidence="15">
    <location>
        <begin position="583"/>
        <end position="674"/>
    </location>
</feature>
<dbReference type="PRINTS" id="PR00109">
    <property type="entry name" value="TYRKINASE"/>
</dbReference>
<evidence type="ECO:0000256" key="9">
    <source>
        <dbReference type="ARBA" id="ARBA00051245"/>
    </source>
</evidence>
<dbReference type="Gene3D" id="3.30.505.10">
    <property type="entry name" value="SH2 domain"/>
    <property type="match status" value="1"/>
</dbReference>
<dbReference type="Pfam" id="PF00017">
    <property type="entry name" value="SH2"/>
    <property type="match status" value="1"/>
</dbReference>
<feature type="coiled-coil region" evidence="13">
    <location>
        <begin position="339"/>
        <end position="387"/>
    </location>
</feature>
<sequence length="945" mass="106994">MKLPELAEEVSFESRQLTKFFLSKMGFSSSLQGKNSHEALLQRQDAELKLLENLKRWLVLRIKCDRDYASALVSLSSITSKFEKTEELSGSLLSLAVHTAIENSETIASLLKQNADFLSNITLEKLNALLNDKRNTRKFYQEEYNRLVAESTALQESVHRAKIEYEKSVDGYKASFTKYEELTSNPKSKGSSKKSEEVIKEKFQRAVKRLHIAHNDYVLNLLESADYERDFRTVLLPGLLEFQQVVQEDILHQCHTVIEEISQYSDFSSEPFKLLFNMLQARVDEINPESEFKEFIEKNKSAPIAAQPPIFDAKLSALQDNNHSNPLRPDRVAVDDLTLEALKQKLRLLEQRLSSVQNELALKQTALQKLEAELMALKKEGSSEKELSNIRRQIEGCRRQVGEFRCLEQKWQRQVDTIGEAVTALSGQVPSGCELHLSSESVSTSVSLDELNTPSLMTTGNNNTSLGKRRGQSLVDILKRPFSRKSMTPPASPGSRLKANQETREEPTMTKMDEATGTQFVPQEGGAAPEFEETTVLPLNTLATPVVENGQNLDIFPLPLPPTPNASPIANAKIAAGLSEKEWFHGVLPREEVVRLLVNDGDFLVRETMRHEERQVVLSVAWAGHKHFIVQTTAEGLYRFEGPAFPTVQELIAHQQECGLPVTTKSGAILKRSVPRETWELNNDDVELVEKIGSGNFGDVYRARLRHTGVLAAVKTCRHTLPDEQKKKFLQEGRILKQYEHPNVVRFIGICVQKQPIMIVMELVPGGSLLNYLRQKNVQLTTKQLMAMCVDVAAGMAYLESRNCIHRDLAVRNCLVGENNVVKISDFGMSREEQEYIVSDGMKQIPIKWTAPEALNYGKYTSLCDVWSFGVLSWEVFSRGGTPYSGLSNTRSRQMISAGYRMPAPEGTPDEMYRLMRRCWEYEPERRPHFEEICDLLDEMMKEMS</sequence>
<keyword evidence="10" id="KW-0727">SH2 domain</keyword>
<dbReference type="SMART" id="SM00055">
    <property type="entry name" value="FCH"/>
    <property type="match status" value="1"/>
</dbReference>
<dbReference type="EC" id="2.7.10.2" evidence="1"/>
<dbReference type="InterPro" id="IPR000719">
    <property type="entry name" value="Prot_kinase_dom"/>
</dbReference>
<dbReference type="EMBL" id="JAOYFB010000036">
    <property type="protein sequence ID" value="KAK4019447.1"/>
    <property type="molecule type" value="Genomic_DNA"/>
</dbReference>
<feature type="domain" description="Protein kinase" evidence="16">
    <location>
        <begin position="686"/>
        <end position="941"/>
    </location>
</feature>
<dbReference type="InterPro" id="IPR036860">
    <property type="entry name" value="SH2_dom_sf"/>
</dbReference>
<feature type="binding site" evidence="12">
    <location>
        <position position="715"/>
    </location>
    <ligand>
        <name>ATP</name>
        <dbReference type="ChEBI" id="CHEBI:30616"/>
    </ligand>
</feature>
<dbReference type="PROSITE" id="PS51741">
    <property type="entry name" value="F_BAR"/>
    <property type="match status" value="1"/>
</dbReference>
<dbReference type="InterPro" id="IPR035849">
    <property type="entry name" value="Fes/Fps/Fer_SH2"/>
</dbReference>
<dbReference type="SUPFAM" id="SSF103657">
    <property type="entry name" value="BAR/IMD domain-like"/>
    <property type="match status" value="1"/>
</dbReference>
<dbReference type="Gene3D" id="1.20.1270.60">
    <property type="entry name" value="Arfaptin homology (AH) domain/BAR domain"/>
    <property type="match status" value="1"/>
</dbReference>
<feature type="domain" description="F-BAR" evidence="17">
    <location>
        <begin position="25"/>
        <end position="291"/>
    </location>
</feature>
<dbReference type="InterPro" id="IPR008266">
    <property type="entry name" value="Tyr_kinase_AS"/>
</dbReference>
<evidence type="ECO:0000256" key="14">
    <source>
        <dbReference type="SAM" id="MobiDB-lite"/>
    </source>
</evidence>
<dbReference type="InterPro" id="IPR011009">
    <property type="entry name" value="Kinase-like_dom_sf"/>
</dbReference>
<dbReference type="PIRSF" id="PIRSF000632">
    <property type="entry name" value="TyrPK_fps"/>
    <property type="match status" value="1"/>
</dbReference>
<keyword evidence="5" id="KW-0418">Kinase</keyword>
<dbReference type="InterPro" id="IPR001060">
    <property type="entry name" value="FCH_dom"/>
</dbReference>
<evidence type="ECO:0000259" key="17">
    <source>
        <dbReference type="PROSITE" id="PS51741"/>
    </source>
</evidence>
<dbReference type="InterPro" id="IPR000980">
    <property type="entry name" value="SH2"/>
</dbReference>
<reference evidence="18 19" key="1">
    <citation type="journal article" date="2023" name="Nucleic Acids Res.">
        <title>The hologenome of Daphnia magna reveals possible DNA methylation and microbiome-mediated evolution of the host genome.</title>
        <authorList>
            <person name="Chaturvedi A."/>
            <person name="Li X."/>
            <person name="Dhandapani V."/>
            <person name="Marshall H."/>
            <person name="Kissane S."/>
            <person name="Cuenca-Cambronero M."/>
            <person name="Asole G."/>
            <person name="Calvet F."/>
            <person name="Ruiz-Romero M."/>
            <person name="Marangio P."/>
            <person name="Guigo R."/>
            <person name="Rago D."/>
            <person name="Mirbahai L."/>
            <person name="Eastwood N."/>
            <person name="Colbourne J.K."/>
            <person name="Zhou J."/>
            <person name="Mallon E."/>
            <person name="Orsini L."/>
        </authorList>
    </citation>
    <scope>NUCLEOTIDE SEQUENCE [LARGE SCALE GENOMIC DNA]</scope>
    <source>
        <strain evidence="18">LRV0_1</strain>
    </source>
</reference>
<dbReference type="InterPro" id="IPR031160">
    <property type="entry name" value="F_BAR_dom"/>
</dbReference>
<dbReference type="Gene3D" id="3.30.200.20">
    <property type="entry name" value="Phosphorylase Kinase, domain 1"/>
    <property type="match status" value="1"/>
</dbReference>
<name>A0ABR0A2Q8_9CRUS</name>
<proteinExistence type="predicted"/>
<keyword evidence="4 12" id="KW-0547">Nucleotide-binding</keyword>
<feature type="compositionally biased region" description="Basic and acidic residues" evidence="14">
    <location>
        <begin position="499"/>
        <end position="509"/>
    </location>
</feature>
<dbReference type="InterPro" id="IPR001245">
    <property type="entry name" value="Ser-Thr/Tyr_kinase_cat_dom"/>
</dbReference>
<evidence type="ECO:0000256" key="8">
    <source>
        <dbReference type="ARBA" id="ARBA00023137"/>
    </source>
</evidence>
<dbReference type="SMART" id="SM00219">
    <property type="entry name" value="TyrKc"/>
    <property type="match status" value="1"/>
</dbReference>
<evidence type="ECO:0000313" key="18">
    <source>
        <dbReference type="EMBL" id="KAK4019447.1"/>
    </source>
</evidence>
<dbReference type="PROSITE" id="PS50011">
    <property type="entry name" value="PROTEIN_KINASE_DOM"/>
    <property type="match status" value="1"/>
</dbReference>
<comment type="caution">
    <text evidence="18">The sequence shown here is derived from an EMBL/GenBank/DDBJ whole genome shotgun (WGS) entry which is preliminary data.</text>
</comment>
<dbReference type="SUPFAM" id="SSF56112">
    <property type="entry name" value="Protein kinase-like (PK-like)"/>
    <property type="match status" value="1"/>
</dbReference>
<evidence type="ECO:0000256" key="7">
    <source>
        <dbReference type="ARBA" id="ARBA00023054"/>
    </source>
</evidence>
<evidence type="ECO:0000256" key="11">
    <source>
        <dbReference type="PROSITE-ProRule" id="PRU01077"/>
    </source>
</evidence>
<dbReference type="SMART" id="SM00252">
    <property type="entry name" value="SH2"/>
    <property type="match status" value="1"/>
</dbReference>
<dbReference type="Pfam" id="PF07714">
    <property type="entry name" value="PK_Tyr_Ser-Thr"/>
    <property type="match status" value="1"/>
</dbReference>
<gene>
    <name evidence="18" type="ORF">OUZ56_001467</name>
</gene>
<dbReference type="CDD" id="cd05041">
    <property type="entry name" value="PTKc_Fes_like"/>
    <property type="match status" value="1"/>
</dbReference>
<dbReference type="InterPro" id="IPR020635">
    <property type="entry name" value="Tyr_kinase_cat_dom"/>
</dbReference>
<organism evidence="18 19">
    <name type="scientific">Daphnia magna</name>
    <dbReference type="NCBI Taxonomy" id="35525"/>
    <lineage>
        <taxon>Eukaryota</taxon>
        <taxon>Metazoa</taxon>
        <taxon>Ecdysozoa</taxon>
        <taxon>Arthropoda</taxon>
        <taxon>Crustacea</taxon>
        <taxon>Branchiopoda</taxon>
        <taxon>Diplostraca</taxon>
        <taxon>Cladocera</taxon>
        <taxon>Anomopoda</taxon>
        <taxon>Daphniidae</taxon>
        <taxon>Daphnia</taxon>
    </lineage>
</organism>